<protein>
    <recommendedName>
        <fullName evidence="2">DUF7343 domain-containing protein</fullName>
    </recommendedName>
</protein>
<keyword evidence="1" id="KW-0812">Transmembrane</keyword>
<feature type="domain" description="DUF7343" evidence="2">
    <location>
        <begin position="88"/>
        <end position="147"/>
    </location>
</feature>
<evidence type="ECO:0000313" key="3">
    <source>
        <dbReference type="EMBL" id="HHM43753.1"/>
    </source>
</evidence>
<accession>A0A7J3VTR3</accession>
<keyword evidence="1" id="KW-1133">Transmembrane helix</keyword>
<organism evidence="3">
    <name type="scientific">Caldiarchaeum subterraneum</name>
    <dbReference type="NCBI Taxonomy" id="311458"/>
    <lineage>
        <taxon>Archaea</taxon>
        <taxon>Nitrososphaerota</taxon>
        <taxon>Candidatus Caldarchaeales</taxon>
        <taxon>Candidatus Caldarchaeaceae</taxon>
        <taxon>Candidatus Caldarchaeum</taxon>
    </lineage>
</organism>
<dbReference type="InterPro" id="IPR036388">
    <property type="entry name" value="WH-like_DNA-bd_sf"/>
</dbReference>
<sequence>MTPYRRADLLKQVPSIIGVVLLATVIIAFWQHEASMDDMMRRTMGWSMFTMMLWMYLPVIAVSIVLIALPLILYLYPKRARAEVMGLTEEERKVVEFLVARGGVAEQRDIAKSLGLSRLKTHRIVSSLKRREVVEVKPRGRTNIVTLKNNRCWTGDSRLQT</sequence>
<feature type="transmembrane region" description="Helical" evidence="1">
    <location>
        <begin position="51"/>
        <end position="76"/>
    </location>
</feature>
<name>A0A7J3VTR3_CALS0</name>
<evidence type="ECO:0000259" key="2">
    <source>
        <dbReference type="Pfam" id="PF24034"/>
    </source>
</evidence>
<reference evidence="3" key="1">
    <citation type="journal article" date="2020" name="mSystems">
        <title>Genome- and Community-Level Interaction Insights into Carbon Utilization and Element Cycling Functions of Hydrothermarchaeota in Hydrothermal Sediment.</title>
        <authorList>
            <person name="Zhou Z."/>
            <person name="Liu Y."/>
            <person name="Xu W."/>
            <person name="Pan J."/>
            <person name="Luo Z.H."/>
            <person name="Li M."/>
        </authorList>
    </citation>
    <scope>NUCLEOTIDE SEQUENCE [LARGE SCALE GENOMIC DNA]</scope>
    <source>
        <strain evidence="3">SpSt-1074</strain>
    </source>
</reference>
<dbReference type="EMBL" id="DRXH01000018">
    <property type="protein sequence ID" value="HHM43753.1"/>
    <property type="molecule type" value="Genomic_DNA"/>
</dbReference>
<dbReference type="SUPFAM" id="SSF46785">
    <property type="entry name" value="Winged helix' DNA-binding domain"/>
    <property type="match status" value="1"/>
</dbReference>
<feature type="transmembrane region" description="Helical" evidence="1">
    <location>
        <begin position="12"/>
        <end position="31"/>
    </location>
</feature>
<dbReference type="Gene3D" id="1.10.10.10">
    <property type="entry name" value="Winged helix-like DNA-binding domain superfamily/Winged helix DNA-binding domain"/>
    <property type="match status" value="1"/>
</dbReference>
<dbReference type="AlphaFoldDB" id="A0A7J3VTR3"/>
<dbReference type="InterPro" id="IPR055767">
    <property type="entry name" value="DUF7343"/>
</dbReference>
<gene>
    <name evidence="3" type="ORF">ENM31_00450</name>
</gene>
<evidence type="ECO:0000256" key="1">
    <source>
        <dbReference type="SAM" id="Phobius"/>
    </source>
</evidence>
<keyword evidence="1" id="KW-0472">Membrane</keyword>
<dbReference type="InterPro" id="IPR036390">
    <property type="entry name" value="WH_DNA-bd_sf"/>
</dbReference>
<proteinExistence type="predicted"/>
<dbReference type="Pfam" id="PF24034">
    <property type="entry name" value="DUF7343"/>
    <property type="match status" value="1"/>
</dbReference>
<comment type="caution">
    <text evidence="3">The sequence shown here is derived from an EMBL/GenBank/DDBJ whole genome shotgun (WGS) entry which is preliminary data.</text>
</comment>